<sequence>MKLTLEAVAALTGGKILSGDPELTVFGVASLLDATREEASFLGNEKYFQDFLHTSAGIVLVPPGLPAYPENTAFVEVDNPSMAFNALVKYFMASAYRFAPGIHPTAIIDPSASFNPDKIHVGAYTCIGAHCVIGDGTDIGNGCDIGDGVTMGENCRLHAHVTIRERCKLGSRVTIQPGAVIGSDGFGFLMGDNGRYVGIDQVGIVELGDDVDVGANTTIDRARFGRTIVGEGTKIDNLIQLGHNVVVGKHCVIAAQTGIAGSTKVGDYATIAAQVGISGHLKIGSKSIMGAKTGVISDIPENVTYWGFPASPFRDASRQYACLRKLPALIKEFNALKKGLENPGK</sequence>
<keyword evidence="4 7" id="KW-0677">Repeat</keyword>
<dbReference type="OrthoDB" id="9784739at2"/>
<dbReference type="HAMAP" id="MF_00523">
    <property type="entry name" value="LpxD"/>
    <property type="match status" value="1"/>
</dbReference>
<evidence type="ECO:0000256" key="7">
    <source>
        <dbReference type="HAMAP-Rule" id="MF_00523"/>
    </source>
</evidence>
<comment type="pathway">
    <text evidence="7">Bacterial outer membrane biogenesis; LPS lipid A biosynthesis.</text>
</comment>
<dbReference type="Gene3D" id="3.40.1390.10">
    <property type="entry name" value="MurE/MurF, N-terminal domain"/>
    <property type="match status" value="1"/>
</dbReference>
<protein>
    <recommendedName>
        <fullName evidence="7">UDP-3-O-acylglucosamine N-acyltransferase</fullName>
        <ecNumber evidence="7">2.3.1.191</ecNumber>
    </recommendedName>
</protein>
<dbReference type="GO" id="GO:0103118">
    <property type="term" value="F:UDP-3-O-[(3R)-3-hydroxyacyl]-glucosamine N-acyltransferase activity"/>
    <property type="evidence" value="ECO:0007669"/>
    <property type="project" value="UniProtKB-EC"/>
</dbReference>
<dbReference type="NCBIfam" id="NF002060">
    <property type="entry name" value="PRK00892.1"/>
    <property type="match status" value="1"/>
</dbReference>
<dbReference type="PANTHER" id="PTHR43378">
    <property type="entry name" value="UDP-3-O-ACYLGLUCOSAMINE N-ACYLTRANSFERASE"/>
    <property type="match status" value="1"/>
</dbReference>
<comment type="similarity">
    <text evidence="7">Belongs to the transferase hexapeptide repeat family. LpxD subfamily.</text>
</comment>
<dbReference type="UniPathway" id="UPA00973"/>
<reference evidence="9 10" key="1">
    <citation type="journal article" date="2017" name="BMC Genomics">
        <title>Genome sequencing of 39 Akkermansia muciniphila isolates reveals its population structure, genomic and functional diverisity, and global distribution in mammalian gut microbiotas.</title>
        <authorList>
            <person name="Guo X."/>
            <person name="Li S."/>
            <person name="Zhang J."/>
            <person name="Wu F."/>
            <person name="Li X."/>
            <person name="Wu D."/>
            <person name="Zhang M."/>
            <person name="Ou Z."/>
            <person name="Jie Z."/>
            <person name="Yan Q."/>
            <person name="Li P."/>
            <person name="Yi J."/>
            <person name="Peng Y."/>
        </authorList>
    </citation>
    <scope>NUCLEOTIDE SEQUENCE [LARGE SCALE GENOMIC DNA]</scope>
    <source>
        <strain evidence="9 10">GP24</strain>
    </source>
</reference>
<evidence type="ECO:0000313" key="9">
    <source>
        <dbReference type="EMBL" id="PNC19736.1"/>
    </source>
</evidence>
<gene>
    <name evidence="7 9" type="primary">lpxD</name>
    <name evidence="9" type="ORF">CXU22_01620</name>
</gene>
<keyword evidence="6 7" id="KW-0012">Acyltransferase</keyword>
<keyword evidence="3 7" id="KW-0808">Transferase</keyword>
<dbReference type="InterPro" id="IPR020573">
    <property type="entry name" value="UDP_GlcNAc_AcTrfase_non-rep"/>
</dbReference>
<dbReference type="InterPro" id="IPR007691">
    <property type="entry name" value="LpxD"/>
</dbReference>
<dbReference type="GO" id="GO:0016020">
    <property type="term" value="C:membrane"/>
    <property type="evidence" value="ECO:0007669"/>
    <property type="project" value="GOC"/>
</dbReference>
<comment type="caution">
    <text evidence="9">The sequence shown here is derived from an EMBL/GenBank/DDBJ whole genome shotgun (WGS) entry which is preliminary data.</text>
</comment>
<dbReference type="GO" id="GO:0009245">
    <property type="term" value="P:lipid A biosynthetic process"/>
    <property type="evidence" value="ECO:0007669"/>
    <property type="project" value="UniProtKB-UniRule"/>
</dbReference>
<keyword evidence="1 7" id="KW-0444">Lipid biosynthesis</keyword>
<dbReference type="GO" id="GO:0016410">
    <property type="term" value="F:N-acyltransferase activity"/>
    <property type="evidence" value="ECO:0007669"/>
    <property type="project" value="InterPro"/>
</dbReference>
<dbReference type="EC" id="2.3.1.191" evidence="7"/>
<dbReference type="Pfam" id="PF00132">
    <property type="entry name" value="Hexapep"/>
    <property type="match status" value="2"/>
</dbReference>
<evidence type="ECO:0000313" key="10">
    <source>
        <dbReference type="Proteomes" id="UP000236000"/>
    </source>
</evidence>
<evidence type="ECO:0000256" key="4">
    <source>
        <dbReference type="ARBA" id="ARBA00022737"/>
    </source>
</evidence>
<dbReference type="Proteomes" id="UP000236000">
    <property type="component" value="Unassembled WGS sequence"/>
</dbReference>
<comment type="catalytic activity">
    <reaction evidence="7">
        <text>a UDP-3-O-[(3R)-3-hydroxyacyl]-alpha-D-glucosamine + a (3R)-hydroxyacyl-[ACP] = a UDP-2-N,3-O-bis[(3R)-3-hydroxyacyl]-alpha-D-glucosamine + holo-[ACP] + H(+)</text>
        <dbReference type="Rhea" id="RHEA:53836"/>
        <dbReference type="Rhea" id="RHEA-COMP:9685"/>
        <dbReference type="Rhea" id="RHEA-COMP:9945"/>
        <dbReference type="ChEBI" id="CHEBI:15378"/>
        <dbReference type="ChEBI" id="CHEBI:64479"/>
        <dbReference type="ChEBI" id="CHEBI:78827"/>
        <dbReference type="ChEBI" id="CHEBI:137740"/>
        <dbReference type="ChEBI" id="CHEBI:137748"/>
        <dbReference type="EC" id="2.3.1.191"/>
    </reaction>
</comment>
<comment type="subunit">
    <text evidence="7">Homotrimer.</text>
</comment>
<dbReference type="RefSeq" id="WP_102711885.1">
    <property type="nucleotide sequence ID" value="NZ_PJKA01000003.1"/>
</dbReference>
<keyword evidence="5 7" id="KW-0443">Lipid metabolism</keyword>
<name>A0A2N8HG48_9BACT</name>
<keyword evidence="2 7" id="KW-0441">Lipid A biosynthesis</keyword>
<comment type="function">
    <text evidence="7">Catalyzes the N-acylation of UDP-3-O-acylglucosamine using 3-hydroxyacyl-ACP as the acyl donor. Is involved in the biosynthesis of lipid A, a phosphorylated glycolipid that anchors the lipopolysaccharide to the outer membrane of the cell.</text>
</comment>
<dbReference type="Gene3D" id="2.160.10.10">
    <property type="entry name" value="Hexapeptide repeat proteins"/>
    <property type="match status" value="1"/>
</dbReference>
<feature type="domain" description="UDP-3-O-[3-hydroxymyristoyl] glucosamine N-acyltransferase non-repeat region" evidence="8">
    <location>
        <begin position="23"/>
        <end position="89"/>
    </location>
</feature>
<evidence type="ECO:0000259" key="8">
    <source>
        <dbReference type="Pfam" id="PF04613"/>
    </source>
</evidence>
<accession>A0A2N8HG48</accession>
<dbReference type="InterPro" id="IPR001451">
    <property type="entry name" value="Hexapep"/>
</dbReference>
<evidence type="ECO:0000256" key="5">
    <source>
        <dbReference type="ARBA" id="ARBA00023098"/>
    </source>
</evidence>
<dbReference type="NCBIfam" id="TIGR01853">
    <property type="entry name" value="lipid_A_lpxD"/>
    <property type="match status" value="1"/>
</dbReference>
<dbReference type="EMBL" id="PJKA01000003">
    <property type="protein sequence ID" value="PNC19736.1"/>
    <property type="molecule type" value="Genomic_DNA"/>
</dbReference>
<evidence type="ECO:0000256" key="6">
    <source>
        <dbReference type="ARBA" id="ARBA00023315"/>
    </source>
</evidence>
<dbReference type="Pfam" id="PF04613">
    <property type="entry name" value="LpxD"/>
    <property type="match status" value="1"/>
</dbReference>
<dbReference type="CDD" id="cd03352">
    <property type="entry name" value="LbH_LpxD"/>
    <property type="match status" value="1"/>
</dbReference>
<proteinExistence type="inferred from homology"/>
<evidence type="ECO:0000256" key="2">
    <source>
        <dbReference type="ARBA" id="ARBA00022556"/>
    </source>
</evidence>
<dbReference type="SUPFAM" id="SSF51161">
    <property type="entry name" value="Trimeric LpxA-like enzymes"/>
    <property type="match status" value="1"/>
</dbReference>
<dbReference type="AlphaFoldDB" id="A0A2N8HG48"/>
<evidence type="ECO:0000256" key="3">
    <source>
        <dbReference type="ARBA" id="ARBA00022679"/>
    </source>
</evidence>
<organism evidence="9 10">
    <name type="scientific">Akkermansia muciniphila</name>
    <dbReference type="NCBI Taxonomy" id="239935"/>
    <lineage>
        <taxon>Bacteria</taxon>
        <taxon>Pseudomonadati</taxon>
        <taxon>Verrucomicrobiota</taxon>
        <taxon>Verrucomicrobiia</taxon>
        <taxon>Verrucomicrobiales</taxon>
        <taxon>Akkermansiaceae</taxon>
        <taxon>Akkermansia</taxon>
    </lineage>
</organism>
<dbReference type="PANTHER" id="PTHR43378:SF2">
    <property type="entry name" value="UDP-3-O-ACYLGLUCOSAMINE N-ACYLTRANSFERASE 1, MITOCHONDRIAL-RELATED"/>
    <property type="match status" value="1"/>
</dbReference>
<feature type="active site" description="Proton acceptor" evidence="7">
    <location>
        <position position="243"/>
    </location>
</feature>
<evidence type="ECO:0000256" key="1">
    <source>
        <dbReference type="ARBA" id="ARBA00022516"/>
    </source>
</evidence>
<dbReference type="InterPro" id="IPR011004">
    <property type="entry name" value="Trimer_LpxA-like_sf"/>
</dbReference>